<proteinExistence type="predicted"/>
<organism evidence="1">
    <name type="scientific">Siphoviridae sp. ctqED62</name>
    <dbReference type="NCBI Taxonomy" id="2826468"/>
    <lineage>
        <taxon>Viruses</taxon>
        <taxon>Duplodnaviria</taxon>
        <taxon>Heunggongvirae</taxon>
        <taxon>Uroviricota</taxon>
        <taxon>Caudoviricetes</taxon>
    </lineage>
</organism>
<dbReference type="EMBL" id="BK014965">
    <property type="protein sequence ID" value="DAD84755.1"/>
    <property type="molecule type" value="Genomic_DNA"/>
</dbReference>
<sequence>MLPWDEADYREAQADRGACRCDCCGALIRRGELEYRLDVGKTCLTVCEDCKGEMISSVVVHGEE</sequence>
<protein>
    <submittedName>
        <fullName evidence="1">Zinc-ribbon domain protein</fullName>
    </submittedName>
</protein>
<accession>A0A8S5MS05</accession>
<reference evidence="1" key="1">
    <citation type="journal article" date="2021" name="Proc. Natl. Acad. Sci. U.S.A.">
        <title>A Catalog of Tens of Thousands of Viruses from Human Metagenomes Reveals Hidden Associations with Chronic Diseases.</title>
        <authorList>
            <person name="Tisza M.J."/>
            <person name="Buck C.B."/>
        </authorList>
    </citation>
    <scope>NUCLEOTIDE SEQUENCE</scope>
    <source>
        <strain evidence="1">CtqED62</strain>
    </source>
</reference>
<evidence type="ECO:0000313" key="1">
    <source>
        <dbReference type="EMBL" id="DAD84755.1"/>
    </source>
</evidence>
<name>A0A8S5MS05_9CAUD</name>